<accession>A0A1I0BGZ4</accession>
<dbReference type="Pfam" id="PF16976">
    <property type="entry name" value="RcpC"/>
    <property type="match status" value="1"/>
</dbReference>
<dbReference type="STRING" id="930131.SAMN05216389_10515"/>
<dbReference type="PROSITE" id="PS51781">
    <property type="entry name" value="SH3B"/>
    <property type="match status" value="1"/>
</dbReference>
<dbReference type="Pfam" id="PF08239">
    <property type="entry name" value="SH3_3"/>
    <property type="match status" value="1"/>
</dbReference>
<dbReference type="CDD" id="cd11614">
    <property type="entry name" value="SAF_CpaB_FlgA_like"/>
    <property type="match status" value="1"/>
</dbReference>
<dbReference type="SMART" id="SM00858">
    <property type="entry name" value="SAF"/>
    <property type="match status" value="1"/>
</dbReference>
<keyword evidence="3" id="KW-1185">Reference proteome</keyword>
<dbReference type="Proteomes" id="UP000198618">
    <property type="component" value="Unassembled WGS sequence"/>
</dbReference>
<evidence type="ECO:0000313" key="2">
    <source>
        <dbReference type="EMBL" id="SET06083.1"/>
    </source>
</evidence>
<dbReference type="EMBL" id="FOHE01000005">
    <property type="protein sequence ID" value="SET06083.1"/>
    <property type="molecule type" value="Genomic_DNA"/>
</dbReference>
<dbReference type="SMART" id="SM00287">
    <property type="entry name" value="SH3b"/>
    <property type="match status" value="1"/>
</dbReference>
<dbReference type="RefSeq" id="WP_170840691.1">
    <property type="nucleotide sequence ID" value="NZ_FOHE01000005.1"/>
</dbReference>
<dbReference type="AlphaFoldDB" id="A0A1I0BGZ4"/>
<evidence type="ECO:0000313" key="3">
    <source>
        <dbReference type="Proteomes" id="UP000198618"/>
    </source>
</evidence>
<dbReference type="InterPro" id="IPR017592">
    <property type="entry name" value="Pilus_assmbl_Flp-typ_CpaB"/>
</dbReference>
<evidence type="ECO:0000259" key="1">
    <source>
        <dbReference type="PROSITE" id="PS51781"/>
    </source>
</evidence>
<organism evidence="2 3">
    <name type="scientific">Oceanobacillus limi</name>
    <dbReference type="NCBI Taxonomy" id="930131"/>
    <lineage>
        <taxon>Bacteria</taxon>
        <taxon>Bacillati</taxon>
        <taxon>Bacillota</taxon>
        <taxon>Bacilli</taxon>
        <taxon>Bacillales</taxon>
        <taxon>Bacillaceae</taxon>
        <taxon>Oceanobacillus</taxon>
    </lineage>
</organism>
<feature type="domain" description="SH3b" evidence="1">
    <location>
        <begin position="235"/>
        <end position="302"/>
    </location>
</feature>
<sequence>MKPKKILLLALLSGIITTLLLYFVMNETKSSDVTTEAIVELVQVVIAAEDLEMDQEVTTEQVTLKEVPVESAHPEAISDVNDVVGKYTTSMIKQGEIILPHRIQNKEEEAEVISRKIREGHRAVSIQVDYVTGISNFIQPEDNVDIVLSTVEPVGTEIILERVHVLAVGGRMVEKLEDGTEQQYQAVTLELTQPDMVKVINASERGKLQLALYSKSEPLEEMGTENTDVEVMENELTQVVTIAIKSNIRTAPSLSASVLTIVESNTPLTVLDEQETGKITWYQVETPDQKQGWISNRIVKHVTE</sequence>
<reference evidence="2 3" key="1">
    <citation type="submission" date="2016-10" db="EMBL/GenBank/DDBJ databases">
        <authorList>
            <person name="de Groot N.N."/>
        </authorList>
    </citation>
    <scope>NUCLEOTIDE SEQUENCE [LARGE SCALE GENOMIC DNA]</scope>
    <source>
        <strain evidence="2 3">IBRC-M 10780</strain>
    </source>
</reference>
<dbReference type="Pfam" id="PF08666">
    <property type="entry name" value="SAF"/>
    <property type="match status" value="1"/>
</dbReference>
<dbReference type="InterPro" id="IPR031571">
    <property type="entry name" value="RcpC_dom"/>
</dbReference>
<dbReference type="NCBIfam" id="TIGR03177">
    <property type="entry name" value="pilus_cpaB"/>
    <property type="match status" value="1"/>
</dbReference>
<dbReference type="Gene3D" id="3.90.1210.10">
    <property type="entry name" value="Antifreeze-like/N-acetylneuraminic acid synthase C-terminal domain"/>
    <property type="match status" value="1"/>
</dbReference>
<dbReference type="InterPro" id="IPR003646">
    <property type="entry name" value="SH3-like_bac-type"/>
</dbReference>
<dbReference type="InterPro" id="IPR013974">
    <property type="entry name" value="SAF"/>
</dbReference>
<gene>
    <name evidence="2" type="ORF">SAMN05216389_10515</name>
</gene>
<dbReference type="Gene3D" id="2.30.30.40">
    <property type="entry name" value="SH3 Domains"/>
    <property type="match status" value="1"/>
</dbReference>
<protein>
    <submittedName>
        <fullName evidence="2">Pilus assembly protein CpaB</fullName>
    </submittedName>
</protein>
<proteinExistence type="predicted"/>
<name>A0A1I0BGZ4_9BACI</name>